<evidence type="ECO:0000259" key="7">
    <source>
        <dbReference type="Pfam" id="PF24986"/>
    </source>
</evidence>
<proteinExistence type="inferred from homology"/>
<comment type="subcellular location">
    <subcellularLocation>
        <location evidence="5">Cytoplasm</location>
    </subcellularLocation>
</comment>
<evidence type="ECO:0000313" key="8">
    <source>
        <dbReference type="EMBL" id="GJM62393.1"/>
    </source>
</evidence>
<reference evidence="8 9" key="1">
    <citation type="submission" date="2021-12" db="EMBL/GenBank/DDBJ databases">
        <title>Genome sequencing of bacteria with rrn-lacking chromosome and rrn-plasmid.</title>
        <authorList>
            <person name="Anda M."/>
            <person name="Iwasaki W."/>
        </authorList>
    </citation>
    <scope>NUCLEOTIDE SEQUENCE [LARGE SCALE GENOMIC DNA]</scope>
    <source>
        <strain evidence="8 9">NBRC 15940</strain>
    </source>
</reference>
<dbReference type="SUPFAM" id="SSF50346">
    <property type="entry name" value="PRC-barrel domain"/>
    <property type="match status" value="1"/>
</dbReference>
<dbReference type="Gene3D" id="2.40.30.60">
    <property type="entry name" value="RimM"/>
    <property type="match status" value="1"/>
</dbReference>
<keyword evidence="9" id="KW-1185">Reference proteome</keyword>
<comment type="function">
    <text evidence="5">An accessory protein needed during the final step in the assembly of 30S ribosomal subunit, possibly for assembly of the head region. Essential for efficient processing of 16S rRNA. May be needed both before and after RbfA during the maturation of 16S rRNA. It has affinity for free ribosomal 30S subunits but not for 70S ribosomes.</text>
</comment>
<comment type="similarity">
    <text evidence="5">Belongs to the RimM family.</text>
</comment>
<evidence type="ECO:0000256" key="2">
    <source>
        <dbReference type="ARBA" id="ARBA00022517"/>
    </source>
</evidence>
<dbReference type="InterPro" id="IPR036976">
    <property type="entry name" value="RimM_N_sf"/>
</dbReference>
<dbReference type="HAMAP" id="MF_00014">
    <property type="entry name" value="Ribosome_mat_RimM"/>
    <property type="match status" value="1"/>
</dbReference>
<protein>
    <recommendedName>
        <fullName evidence="5">Ribosome maturation factor RimM</fullName>
    </recommendedName>
</protein>
<evidence type="ECO:0000256" key="4">
    <source>
        <dbReference type="ARBA" id="ARBA00023186"/>
    </source>
</evidence>
<sequence length="175" mass="19613">MRIDQCFELGYITKRHGLDGSVNAVLDTDDPSVYIDLEAVFLEHGGSLVPYIVEDIRMKGDQAIFTFEGVESPEDADALKGVKLFLPLDILPDLGEGKFYYHEIVGFRMQDRQHGDFGMVTTVYDNDKQPLIAVDCNGKEVLVPMADDILLKVDKEAKVIETQLPEGLLEVYTED</sequence>
<organism evidence="8 9">
    <name type="scientific">Persicobacter diffluens</name>
    <dbReference type="NCBI Taxonomy" id="981"/>
    <lineage>
        <taxon>Bacteria</taxon>
        <taxon>Pseudomonadati</taxon>
        <taxon>Bacteroidota</taxon>
        <taxon>Cytophagia</taxon>
        <taxon>Cytophagales</taxon>
        <taxon>Persicobacteraceae</taxon>
        <taxon>Persicobacter</taxon>
    </lineage>
</organism>
<comment type="domain">
    <text evidence="5">The PRC barrel domain binds ribosomal protein uS19.</text>
</comment>
<evidence type="ECO:0000256" key="3">
    <source>
        <dbReference type="ARBA" id="ARBA00022552"/>
    </source>
</evidence>
<evidence type="ECO:0000256" key="5">
    <source>
        <dbReference type="HAMAP-Rule" id="MF_00014"/>
    </source>
</evidence>
<dbReference type="SUPFAM" id="SSF50447">
    <property type="entry name" value="Translation proteins"/>
    <property type="match status" value="1"/>
</dbReference>
<comment type="caution">
    <text evidence="8">The sequence shown here is derived from an EMBL/GenBank/DDBJ whole genome shotgun (WGS) entry which is preliminary data.</text>
</comment>
<dbReference type="InterPro" id="IPR011961">
    <property type="entry name" value="RimM"/>
</dbReference>
<dbReference type="NCBIfam" id="TIGR02273">
    <property type="entry name" value="16S_RimM"/>
    <property type="match status" value="1"/>
</dbReference>
<dbReference type="InterPro" id="IPR009000">
    <property type="entry name" value="Transl_B-barrel_sf"/>
</dbReference>
<dbReference type="Pfam" id="PF01782">
    <property type="entry name" value="RimM"/>
    <property type="match status" value="1"/>
</dbReference>
<dbReference type="RefSeq" id="WP_338237671.1">
    <property type="nucleotide sequence ID" value="NZ_BQKE01000001.1"/>
</dbReference>
<feature type="domain" description="Ribosome maturation factor RimM PRC barrel" evidence="7">
    <location>
        <begin position="102"/>
        <end position="168"/>
    </location>
</feature>
<feature type="domain" description="RimM N-terminal" evidence="6">
    <location>
        <begin position="9"/>
        <end position="87"/>
    </location>
</feature>
<dbReference type="GO" id="GO:0005840">
    <property type="term" value="C:ribosome"/>
    <property type="evidence" value="ECO:0007669"/>
    <property type="project" value="InterPro"/>
</dbReference>
<dbReference type="PANTHER" id="PTHR33692">
    <property type="entry name" value="RIBOSOME MATURATION FACTOR RIMM"/>
    <property type="match status" value="1"/>
</dbReference>
<dbReference type="InterPro" id="IPR056792">
    <property type="entry name" value="PRC_RimM"/>
</dbReference>
<dbReference type="GO" id="GO:0042274">
    <property type="term" value="P:ribosomal small subunit biogenesis"/>
    <property type="evidence" value="ECO:0007669"/>
    <property type="project" value="UniProtKB-UniRule"/>
</dbReference>
<dbReference type="GO" id="GO:0005737">
    <property type="term" value="C:cytoplasm"/>
    <property type="evidence" value="ECO:0007669"/>
    <property type="project" value="UniProtKB-SubCell"/>
</dbReference>
<dbReference type="Proteomes" id="UP001310022">
    <property type="component" value="Unassembled WGS sequence"/>
</dbReference>
<comment type="subunit">
    <text evidence="5">Binds ribosomal protein uS19.</text>
</comment>
<evidence type="ECO:0000259" key="6">
    <source>
        <dbReference type="Pfam" id="PF01782"/>
    </source>
</evidence>
<dbReference type="Pfam" id="PF24986">
    <property type="entry name" value="PRC_RimM"/>
    <property type="match status" value="1"/>
</dbReference>
<dbReference type="Gene3D" id="2.30.30.240">
    <property type="entry name" value="PRC-barrel domain"/>
    <property type="match status" value="1"/>
</dbReference>
<accession>A0AAN4VZ27</accession>
<keyword evidence="2 5" id="KW-0690">Ribosome biogenesis</keyword>
<dbReference type="PANTHER" id="PTHR33692:SF1">
    <property type="entry name" value="RIBOSOME MATURATION FACTOR RIMM"/>
    <property type="match status" value="1"/>
</dbReference>
<evidence type="ECO:0000256" key="1">
    <source>
        <dbReference type="ARBA" id="ARBA00022490"/>
    </source>
</evidence>
<evidence type="ECO:0000313" key="9">
    <source>
        <dbReference type="Proteomes" id="UP001310022"/>
    </source>
</evidence>
<keyword evidence="4 5" id="KW-0143">Chaperone</keyword>
<dbReference type="InterPro" id="IPR011033">
    <property type="entry name" value="PRC_barrel-like_sf"/>
</dbReference>
<dbReference type="GO" id="GO:0043022">
    <property type="term" value="F:ribosome binding"/>
    <property type="evidence" value="ECO:0007669"/>
    <property type="project" value="InterPro"/>
</dbReference>
<keyword evidence="3 5" id="KW-0698">rRNA processing</keyword>
<name>A0AAN4VZ27_9BACT</name>
<dbReference type="GO" id="GO:0006364">
    <property type="term" value="P:rRNA processing"/>
    <property type="evidence" value="ECO:0007669"/>
    <property type="project" value="UniProtKB-UniRule"/>
</dbReference>
<dbReference type="AlphaFoldDB" id="A0AAN4VZ27"/>
<dbReference type="EMBL" id="BQKE01000001">
    <property type="protein sequence ID" value="GJM62393.1"/>
    <property type="molecule type" value="Genomic_DNA"/>
</dbReference>
<keyword evidence="1 5" id="KW-0963">Cytoplasm</keyword>
<dbReference type="InterPro" id="IPR002676">
    <property type="entry name" value="RimM_N"/>
</dbReference>
<gene>
    <name evidence="5 8" type="primary">rimM</name>
    <name evidence="8" type="ORF">PEDI_29450</name>
</gene>